<organism evidence="2 3">
    <name type="scientific">Oikopleura dioica</name>
    <name type="common">Tunicate</name>
    <dbReference type="NCBI Taxonomy" id="34765"/>
    <lineage>
        <taxon>Eukaryota</taxon>
        <taxon>Metazoa</taxon>
        <taxon>Chordata</taxon>
        <taxon>Tunicata</taxon>
        <taxon>Appendicularia</taxon>
        <taxon>Copelata</taxon>
        <taxon>Oikopleuridae</taxon>
        <taxon>Oikopleura</taxon>
    </lineage>
</organism>
<feature type="signal peptide" evidence="1">
    <location>
        <begin position="1"/>
        <end position="18"/>
    </location>
</feature>
<gene>
    <name evidence="2" type="ORF">OKIOD_LOCUS14175</name>
</gene>
<evidence type="ECO:0000256" key="1">
    <source>
        <dbReference type="SAM" id="SignalP"/>
    </source>
</evidence>
<keyword evidence="3" id="KW-1185">Reference proteome</keyword>
<evidence type="ECO:0000313" key="2">
    <source>
        <dbReference type="EMBL" id="CAG5111074.1"/>
    </source>
</evidence>
<evidence type="ECO:0000313" key="3">
    <source>
        <dbReference type="Proteomes" id="UP001158576"/>
    </source>
</evidence>
<sequence length="124" mass="13839">MVKFSIFYSLLILRESDAAGQEKNILPGALKSVWSPTACSSDNACNSLVDREITPESYIESSRGNEHTVTIKLNDKFVISRVFVYPRTLRPNHNVGETEVLVGNNNDQKRCGNVMKRVATLILP</sequence>
<protein>
    <submittedName>
        <fullName evidence="2">Oidioi.mRNA.OKI2018_I69.chr2.g5410.t1.cds</fullName>
    </submittedName>
</protein>
<reference evidence="2 3" key="1">
    <citation type="submission" date="2021-04" db="EMBL/GenBank/DDBJ databases">
        <authorList>
            <person name="Bliznina A."/>
        </authorList>
    </citation>
    <scope>NUCLEOTIDE SEQUENCE [LARGE SCALE GENOMIC DNA]</scope>
</reference>
<dbReference type="EMBL" id="OU015567">
    <property type="protein sequence ID" value="CAG5111074.1"/>
    <property type="molecule type" value="Genomic_DNA"/>
</dbReference>
<dbReference type="Gene3D" id="2.60.120.260">
    <property type="entry name" value="Galactose-binding domain-like"/>
    <property type="match status" value="1"/>
</dbReference>
<proteinExistence type="predicted"/>
<feature type="chain" id="PRO_5045548589" evidence="1">
    <location>
        <begin position="19"/>
        <end position="124"/>
    </location>
</feature>
<dbReference type="Proteomes" id="UP001158576">
    <property type="component" value="Chromosome 2"/>
</dbReference>
<name>A0ABN7T6U4_OIKDI</name>
<accession>A0ABN7T6U4</accession>
<keyword evidence="1" id="KW-0732">Signal</keyword>